<evidence type="ECO:0000256" key="1">
    <source>
        <dbReference type="SAM" id="MobiDB-lite"/>
    </source>
</evidence>
<dbReference type="Proteomes" id="UP000001225">
    <property type="component" value="Chromosome"/>
</dbReference>
<dbReference type="STRING" id="94624.Bpet4203"/>
<keyword evidence="4" id="KW-1185">Reference proteome</keyword>
<dbReference type="KEGG" id="bpt:Bpet4203"/>
<evidence type="ECO:0000256" key="2">
    <source>
        <dbReference type="SAM" id="Phobius"/>
    </source>
</evidence>
<keyword evidence="2" id="KW-0472">Membrane</keyword>
<keyword evidence="2" id="KW-0812">Transmembrane</keyword>
<feature type="transmembrane region" description="Helical" evidence="2">
    <location>
        <begin position="38"/>
        <end position="57"/>
    </location>
</feature>
<feature type="compositionally biased region" description="Basic and acidic residues" evidence="1">
    <location>
        <begin position="197"/>
        <end position="223"/>
    </location>
</feature>
<reference evidence="3 4" key="1">
    <citation type="journal article" date="2008" name="BMC Genomics">
        <title>The missing link: Bordetella petrii is endowed with both the metabolic versatility of environmental bacteria and virulence traits of pathogenic Bordetellae.</title>
        <authorList>
            <person name="Gross R."/>
            <person name="Guzman C.A."/>
            <person name="Sebaihia M."/>
            <person name="Martins Dos Santos V.A."/>
            <person name="Pieper D.H."/>
            <person name="Koebnik R."/>
            <person name="Lechner M."/>
            <person name="Bartels D."/>
            <person name="Buhrmester J."/>
            <person name="Choudhuri J.V."/>
            <person name="Ebensen T."/>
            <person name="Gaigalat L."/>
            <person name="Herrmann S."/>
            <person name="Khachane A.N."/>
            <person name="Larisch C."/>
            <person name="Link S."/>
            <person name="Linke B."/>
            <person name="Meyer F."/>
            <person name="Mormann S."/>
            <person name="Nakunst D."/>
            <person name="Rueckert C."/>
            <person name="Schneiker-Bekel S."/>
            <person name="Schulze K."/>
            <person name="Vorhoelter F.J."/>
            <person name="Yevsa T."/>
            <person name="Engle J.T."/>
            <person name="Goldman W.E."/>
            <person name="Puehler A."/>
            <person name="Goebel U.B."/>
            <person name="Goesmann A."/>
            <person name="Bloecker H."/>
            <person name="Kaiser O."/>
            <person name="Martinez-Arias R."/>
        </authorList>
    </citation>
    <scope>NUCLEOTIDE SEQUENCE [LARGE SCALE GENOMIC DNA]</scope>
    <source>
        <strain evidence="4">ATCC BAA-461 / DSM 12804 / CCUG 43448 / CIP 107267 / Se-1111R</strain>
    </source>
</reference>
<accession>A9IA67</accession>
<evidence type="ECO:0008006" key="5">
    <source>
        <dbReference type="Google" id="ProtNLM"/>
    </source>
</evidence>
<gene>
    <name evidence="3" type="ordered locus">Bpet4203</name>
</gene>
<dbReference type="eggNOG" id="COG3505">
    <property type="taxonomic scope" value="Bacteria"/>
</dbReference>
<protein>
    <recommendedName>
        <fullName evidence="5">Conjugative coupling factor TraD, PFGI-1 class</fullName>
    </recommendedName>
</protein>
<sequence>MSGKQPVEVLLRPAVELYTVAACTGAAFLSLVAPWSLALSPAMGVGSALAFGAYGAIRYRDARVILRYRCNIRRLPRYVMTSRDVPVSQQRLFIGRGFLWEQKHTHRLMQTYRPEFRRYVEPTPAYRLARRLEARLEFAPFPLSRLPRLTGWDVPFNPVRPLPPVGGPAAASRYRAGGSGRQPAARGARRAFTGAGHDARGQDAARRAVRDAGHPPQERRWRT</sequence>
<keyword evidence="2" id="KW-1133">Transmembrane helix</keyword>
<evidence type="ECO:0000313" key="4">
    <source>
        <dbReference type="Proteomes" id="UP000001225"/>
    </source>
</evidence>
<name>A9IA67_BORPD</name>
<dbReference type="AlphaFoldDB" id="A9IA67"/>
<feature type="compositionally biased region" description="Low complexity" evidence="1">
    <location>
        <begin position="170"/>
        <end position="196"/>
    </location>
</feature>
<proteinExistence type="predicted"/>
<evidence type="ECO:0000313" key="3">
    <source>
        <dbReference type="EMBL" id="CAP44550.1"/>
    </source>
</evidence>
<organism evidence="3 4">
    <name type="scientific">Bordetella petrii (strain ATCC BAA-461 / DSM 12804 / CCUG 43448 / CIP 107267 / Se-1111R)</name>
    <dbReference type="NCBI Taxonomy" id="340100"/>
    <lineage>
        <taxon>Bacteria</taxon>
        <taxon>Pseudomonadati</taxon>
        <taxon>Pseudomonadota</taxon>
        <taxon>Betaproteobacteria</taxon>
        <taxon>Burkholderiales</taxon>
        <taxon>Alcaligenaceae</taxon>
        <taxon>Bordetella</taxon>
    </lineage>
</organism>
<dbReference type="EMBL" id="AM902716">
    <property type="protein sequence ID" value="CAP44550.1"/>
    <property type="molecule type" value="Genomic_DNA"/>
</dbReference>
<feature type="region of interest" description="Disordered" evidence="1">
    <location>
        <begin position="170"/>
        <end position="223"/>
    </location>
</feature>
<feature type="transmembrane region" description="Helical" evidence="2">
    <location>
        <begin position="9"/>
        <end position="32"/>
    </location>
</feature>